<accession>A0A386WHX7</accession>
<dbReference type="InterPro" id="IPR027417">
    <property type="entry name" value="P-loop_NTPase"/>
</dbReference>
<dbReference type="InterPro" id="IPR017871">
    <property type="entry name" value="ABC_transporter-like_CS"/>
</dbReference>
<dbReference type="GO" id="GO:0005886">
    <property type="term" value="C:plasma membrane"/>
    <property type="evidence" value="ECO:0007669"/>
    <property type="project" value="UniProtKB-SubCell"/>
</dbReference>
<name>A0A386WHX7_9ACTN</name>
<dbReference type="PANTHER" id="PTHR43394">
    <property type="entry name" value="ATP-DEPENDENT PERMEASE MDL1, MITOCHONDRIAL"/>
    <property type="match status" value="1"/>
</dbReference>
<dbReference type="EMBL" id="CP024087">
    <property type="protein sequence ID" value="AYF27050.1"/>
    <property type="molecule type" value="Genomic_DNA"/>
</dbReference>
<dbReference type="AlphaFoldDB" id="A0A386WHX7"/>
<keyword evidence="4 5" id="KW-0472">Membrane</keyword>
<organism evidence="8 9">
    <name type="scientific">Micromonospora tulbaghiae</name>
    <dbReference type="NCBI Taxonomy" id="479978"/>
    <lineage>
        <taxon>Bacteria</taxon>
        <taxon>Bacillati</taxon>
        <taxon>Actinomycetota</taxon>
        <taxon>Actinomycetes</taxon>
        <taxon>Micromonosporales</taxon>
        <taxon>Micromonosporaceae</taxon>
        <taxon>Micromonospora</taxon>
    </lineage>
</organism>
<dbReference type="PANTHER" id="PTHR43394:SF1">
    <property type="entry name" value="ATP-BINDING CASSETTE SUB-FAMILY B MEMBER 10, MITOCHONDRIAL"/>
    <property type="match status" value="1"/>
</dbReference>
<dbReference type="Gene3D" id="1.20.1560.10">
    <property type="entry name" value="ABC transporter type 1, transmembrane domain"/>
    <property type="match status" value="1"/>
</dbReference>
<dbReference type="PROSITE" id="PS50893">
    <property type="entry name" value="ABC_TRANSPORTER_2"/>
    <property type="match status" value="1"/>
</dbReference>
<evidence type="ECO:0000256" key="3">
    <source>
        <dbReference type="ARBA" id="ARBA00022989"/>
    </source>
</evidence>
<protein>
    <submittedName>
        <fullName evidence="8">ABC transporter</fullName>
    </submittedName>
</protein>
<evidence type="ECO:0000313" key="9">
    <source>
        <dbReference type="Proteomes" id="UP000267804"/>
    </source>
</evidence>
<evidence type="ECO:0000256" key="4">
    <source>
        <dbReference type="ARBA" id="ARBA00023136"/>
    </source>
</evidence>
<dbReference type="PROSITE" id="PS50929">
    <property type="entry name" value="ABC_TM1F"/>
    <property type="match status" value="1"/>
</dbReference>
<feature type="transmembrane region" description="Helical" evidence="5">
    <location>
        <begin position="27"/>
        <end position="52"/>
    </location>
</feature>
<reference evidence="8 9" key="1">
    <citation type="submission" date="2017-10" db="EMBL/GenBank/DDBJ databases">
        <title>Integration of genomic and chemical information greatly accelerates assignment of the full stereostructure of myelolactone, a potent inhibitor of myeloma from a marine-derived Micromonospora.</title>
        <authorList>
            <person name="Kim M.C."/>
            <person name="Machado H."/>
            <person name="Jensen P.R."/>
            <person name="Fenical W."/>
        </authorList>
    </citation>
    <scope>NUCLEOTIDE SEQUENCE [LARGE SCALE GENOMIC DNA]</scope>
    <source>
        <strain evidence="8 9">CNY-010</strain>
    </source>
</reference>
<dbReference type="InterPro" id="IPR039421">
    <property type="entry name" value="Type_1_exporter"/>
</dbReference>
<dbReference type="SUPFAM" id="SSF52540">
    <property type="entry name" value="P-loop containing nucleoside triphosphate hydrolases"/>
    <property type="match status" value="1"/>
</dbReference>
<evidence type="ECO:0000259" key="7">
    <source>
        <dbReference type="PROSITE" id="PS50929"/>
    </source>
</evidence>
<dbReference type="SUPFAM" id="SSF90123">
    <property type="entry name" value="ABC transporter transmembrane region"/>
    <property type="match status" value="1"/>
</dbReference>
<evidence type="ECO:0000313" key="8">
    <source>
        <dbReference type="EMBL" id="AYF27050.1"/>
    </source>
</evidence>
<dbReference type="KEGG" id="mtua:CSH63_06325"/>
<evidence type="ECO:0000259" key="6">
    <source>
        <dbReference type="PROSITE" id="PS50893"/>
    </source>
</evidence>
<dbReference type="InterPro" id="IPR036640">
    <property type="entry name" value="ABC1_TM_sf"/>
</dbReference>
<feature type="transmembrane region" description="Helical" evidence="5">
    <location>
        <begin position="64"/>
        <end position="82"/>
    </location>
</feature>
<feature type="transmembrane region" description="Helical" evidence="5">
    <location>
        <begin position="163"/>
        <end position="180"/>
    </location>
</feature>
<dbReference type="InterPro" id="IPR003439">
    <property type="entry name" value="ABC_transporter-like_ATP-bd"/>
</dbReference>
<dbReference type="GO" id="GO:0015421">
    <property type="term" value="F:ABC-type oligopeptide transporter activity"/>
    <property type="evidence" value="ECO:0007669"/>
    <property type="project" value="TreeGrafter"/>
</dbReference>
<proteinExistence type="predicted"/>
<feature type="transmembrane region" description="Helical" evidence="5">
    <location>
        <begin position="250"/>
        <end position="273"/>
    </location>
</feature>
<feature type="domain" description="ABC transmembrane type-1" evidence="7">
    <location>
        <begin position="28"/>
        <end position="308"/>
    </location>
</feature>
<dbReference type="Pfam" id="PF00664">
    <property type="entry name" value="ABC_membrane"/>
    <property type="match status" value="1"/>
</dbReference>
<dbReference type="PROSITE" id="PS00211">
    <property type="entry name" value="ABC_TRANSPORTER_1"/>
    <property type="match status" value="1"/>
</dbReference>
<feature type="transmembrane region" description="Helical" evidence="5">
    <location>
        <begin position="136"/>
        <end position="157"/>
    </location>
</feature>
<dbReference type="GO" id="GO:0005524">
    <property type="term" value="F:ATP binding"/>
    <property type="evidence" value="ECO:0007669"/>
    <property type="project" value="InterPro"/>
</dbReference>
<dbReference type="Proteomes" id="UP000267804">
    <property type="component" value="Chromosome"/>
</dbReference>
<dbReference type="RefSeq" id="WP_120569423.1">
    <property type="nucleotide sequence ID" value="NZ_CP024087.1"/>
</dbReference>
<gene>
    <name evidence="8" type="ORF">CSH63_06325</name>
</gene>
<evidence type="ECO:0000256" key="2">
    <source>
        <dbReference type="ARBA" id="ARBA00022692"/>
    </source>
</evidence>
<comment type="subcellular location">
    <subcellularLocation>
        <location evidence="1">Cell membrane</location>
        <topology evidence="1">Multi-pass membrane protein</topology>
    </subcellularLocation>
</comment>
<sequence length="573" mass="59451">MSPLPAGSAVTARYVLRQALRRQRRPVLIGVTLLGLHQVAEALVPVAIGLIIDRAVVTGDPWALAYSVAGLAALFAVLAFAYRNGARQAYAAVEREAHLLRVEIAERALDPRGHRSGLRDGELLSVAASDAELSALVVRVAGFGVAAVTALTVAATALLVIDVPLGLGVLVGVPVLVLVLQRMAPLLSRRSTSQQEALAETTALAVDLVSGLRVLRGIGAQHHAAGRYAAASRNALAVTLRAANTKGLHLGLTTAANGLFLAAVAGVAGWLALRGRLTIGELVTVVGLAQFVAEPVQTMGWCVQLFAMARASAARVARVLGAEPLTRPGDAPVPAHPDGPRLTLDDVGHAGLDGVNLRVGPGEVVGVLAYDPADAEALVALLSGRVPPDARRGAVRVDGVPADELHVDALRRTVLVEPHDVTLFEGTVAANLAAGAPADQARLHAAVRAAAAEDVVDAHPDGLDHRLVERGANLSGGQRQRLGLARALHADPPVLVLHDPTTAVDAATEAQLADGLAEARRVAPRGTLLITSSPALLRITDRVVVIADGRVAAEGPHERLLASDARYREETLR</sequence>
<dbReference type="Gene3D" id="3.40.50.300">
    <property type="entry name" value="P-loop containing nucleotide triphosphate hydrolases"/>
    <property type="match status" value="1"/>
</dbReference>
<evidence type="ECO:0000256" key="1">
    <source>
        <dbReference type="ARBA" id="ARBA00004651"/>
    </source>
</evidence>
<dbReference type="Pfam" id="PF00005">
    <property type="entry name" value="ABC_tran"/>
    <property type="match status" value="1"/>
</dbReference>
<keyword evidence="2 5" id="KW-0812">Transmembrane</keyword>
<evidence type="ECO:0000256" key="5">
    <source>
        <dbReference type="SAM" id="Phobius"/>
    </source>
</evidence>
<keyword evidence="3 5" id="KW-1133">Transmembrane helix</keyword>
<feature type="domain" description="ABC transporter" evidence="6">
    <location>
        <begin position="320"/>
        <end position="573"/>
    </location>
</feature>
<dbReference type="GO" id="GO:0016887">
    <property type="term" value="F:ATP hydrolysis activity"/>
    <property type="evidence" value="ECO:0007669"/>
    <property type="project" value="InterPro"/>
</dbReference>
<dbReference type="InterPro" id="IPR011527">
    <property type="entry name" value="ABC1_TM_dom"/>
</dbReference>